<comment type="caution">
    <text evidence="2">The sequence shown here is derived from an EMBL/GenBank/DDBJ whole genome shotgun (WGS) entry which is preliminary data.</text>
</comment>
<organism evidence="2 3">
    <name type="scientific">Brassica rapa subsp. trilocularis</name>
    <dbReference type="NCBI Taxonomy" id="1813537"/>
    <lineage>
        <taxon>Eukaryota</taxon>
        <taxon>Viridiplantae</taxon>
        <taxon>Streptophyta</taxon>
        <taxon>Embryophyta</taxon>
        <taxon>Tracheophyta</taxon>
        <taxon>Spermatophyta</taxon>
        <taxon>Magnoliopsida</taxon>
        <taxon>eudicotyledons</taxon>
        <taxon>Gunneridae</taxon>
        <taxon>Pentapetalae</taxon>
        <taxon>rosids</taxon>
        <taxon>malvids</taxon>
        <taxon>Brassicales</taxon>
        <taxon>Brassicaceae</taxon>
        <taxon>Brassiceae</taxon>
        <taxon>Brassica</taxon>
    </lineage>
</organism>
<accession>A0ABQ7NKU7</accession>
<proteinExistence type="predicted"/>
<name>A0ABQ7NKU7_BRACM</name>
<feature type="non-terminal residue" evidence="2">
    <location>
        <position position="1"/>
    </location>
</feature>
<gene>
    <name evidence="2" type="primary">A02p034460.1_BraROA</name>
    <name evidence="2" type="ORF">IGI04_006984</name>
</gene>
<dbReference type="EMBL" id="JADBGQ010000002">
    <property type="protein sequence ID" value="KAG5410665.1"/>
    <property type="molecule type" value="Genomic_DNA"/>
</dbReference>
<protein>
    <recommendedName>
        <fullName evidence="4">Ubiquitin-like protease family profile domain-containing protein</fullName>
    </recommendedName>
</protein>
<feature type="compositionally biased region" description="Polar residues" evidence="1">
    <location>
        <begin position="1"/>
        <end position="12"/>
    </location>
</feature>
<feature type="compositionally biased region" description="Polar residues" evidence="1">
    <location>
        <begin position="19"/>
        <end position="37"/>
    </location>
</feature>
<reference evidence="2 3" key="1">
    <citation type="submission" date="2021-03" db="EMBL/GenBank/DDBJ databases">
        <authorList>
            <person name="King G.J."/>
            <person name="Bancroft I."/>
            <person name="Baten A."/>
            <person name="Bloomfield J."/>
            <person name="Borpatragohain P."/>
            <person name="He Z."/>
            <person name="Irish N."/>
            <person name="Irwin J."/>
            <person name="Liu K."/>
            <person name="Mauleon R.P."/>
            <person name="Moore J."/>
            <person name="Morris R."/>
            <person name="Ostergaard L."/>
            <person name="Wang B."/>
            <person name="Wells R."/>
        </authorList>
    </citation>
    <scope>NUCLEOTIDE SEQUENCE [LARGE SCALE GENOMIC DNA]</scope>
    <source>
        <strain evidence="2">R-o-18</strain>
        <tissue evidence="2">Leaf</tissue>
    </source>
</reference>
<sequence length="343" mass="39094">ACSSSIDNNTGLSLDFVQPPSTQTLVPSIDTRSPPSTEDTHLPSTDIVHLTSIDFPSQTSIDTEPRDMVPTLISVRDDNSDLRDHDGHLRNAAANPPKTTITDSDDAAEPMEVDKAPMGRTLRKRKGKVAKHLKRAANEKEMENFQKRVFRIPVEKPLAYFTHILWMFFKETRDKMKNMITLKKKSDPGKFAIPFPVDFHILDIKLNWNSSILLGRAILSTLETVCNMQSNQLCLTFIDPHTQYSHIPFMKPQTSSRRIDDLELIAACHCGVKYETEYSASIETYTATLIDTANKKSIDIHKEKSIDSSPDDWENDYYNHTMAMHTTTLRQRSMMKIIRRNQL</sequence>
<dbReference type="Proteomes" id="UP000823674">
    <property type="component" value="Chromosome A02"/>
</dbReference>
<feature type="region of interest" description="Disordered" evidence="1">
    <location>
        <begin position="1"/>
        <end position="43"/>
    </location>
</feature>
<evidence type="ECO:0000313" key="2">
    <source>
        <dbReference type="EMBL" id="KAG5410665.1"/>
    </source>
</evidence>
<keyword evidence="3" id="KW-1185">Reference proteome</keyword>
<evidence type="ECO:0000256" key="1">
    <source>
        <dbReference type="SAM" id="MobiDB-lite"/>
    </source>
</evidence>
<evidence type="ECO:0000313" key="3">
    <source>
        <dbReference type="Proteomes" id="UP000823674"/>
    </source>
</evidence>
<evidence type="ECO:0008006" key="4">
    <source>
        <dbReference type="Google" id="ProtNLM"/>
    </source>
</evidence>